<dbReference type="Proteomes" id="UP001177260">
    <property type="component" value="Unassembled WGS sequence"/>
</dbReference>
<evidence type="ECO:0000313" key="2">
    <source>
        <dbReference type="Proteomes" id="UP001177260"/>
    </source>
</evidence>
<gene>
    <name evidence="1" type="ORF">N8T08_006009</name>
</gene>
<protein>
    <submittedName>
        <fullName evidence="1">Uncharacterized protein</fullName>
    </submittedName>
</protein>
<sequence length="503" mass="57257">MAVGNTQLAIDIVRMGPPRLDPYTRLLSRFYEPLFLLAALGQTRGEHTPKPPDLGLEHTQRRRFLRNLAYICDFQKGGASCTAIGLEDDATCYRFWVACNRADDQVLGFLSVALSHLKDFSDENSEDAEVDKTKTLAFVKFCLSFAESRIKNEIQLLYKAINECSSVPAYEESQEYRYLQDWVKSAPDKTNHLDFCDYVHRTRTSKFIAMLTMHARRQEELRGPGAKRSSFASVNHYMGRLASHIEAPRRLLEDARTVGQILESYQVCPIKQTESVSKPLPDSLTTMPGIVKRMLNKDDPERIEIERKLLYRNTQSGVFECFMKLYENCSPSVHAEIRVLEHFHRTNLSFVADDRYIACSKPACLCCQLYFKYHPARMVVPESHCKIWTNWGPPLVTRPIKNDLEFKRQRDILNQMIADLRRSVIGDILGNSPAHRWHPDSQTGTAGKGYIISTSKCLGNPDAVNTPVHLEPKTKAMVVTGDSNQLVESRDEGYQSEDGGIRI</sequence>
<evidence type="ECO:0000313" key="1">
    <source>
        <dbReference type="EMBL" id="KAK1143894.1"/>
    </source>
</evidence>
<dbReference type="EMBL" id="JAOPJF010000035">
    <property type="protein sequence ID" value="KAK1143894.1"/>
    <property type="molecule type" value="Genomic_DNA"/>
</dbReference>
<organism evidence="1 2">
    <name type="scientific">Aspergillus melleus</name>
    <dbReference type="NCBI Taxonomy" id="138277"/>
    <lineage>
        <taxon>Eukaryota</taxon>
        <taxon>Fungi</taxon>
        <taxon>Dikarya</taxon>
        <taxon>Ascomycota</taxon>
        <taxon>Pezizomycotina</taxon>
        <taxon>Eurotiomycetes</taxon>
        <taxon>Eurotiomycetidae</taxon>
        <taxon>Eurotiales</taxon>
        <taxon>Aspergillaceae</taxon>
        <taxon>Aspergillus</taxon>
        <taxon>Aspergillus subgen. Circumdati</taxon>
    </lineage>
</organism>
<keyword evidence="2" id="KW-1185">Reference proteome</keyword>
<proteinExistence type="predicted"/>
<name>A0ACC3B0Q7_9EURO</name>
<accession>A0ACC3B0Q7</accession>
<comment type="caution">
    <text evidence="1">The sequence shown here is derived from an EMBL/GenBank/DDBJ whole genome shotgun (WGS) entry which is preliminary data.</text>
</comment>
<reference evidence="1 2" key="1">
    <citation type="journal article" date="2023" name="ACS Omega">
        <title>Identification of the Neoaspergillic Acid Biosynthesis Gene Cluster by Establishing an In Vitro CRISPR-Ribonucleoprotein Genetic System in Aspergillus melleus.</title>
        <authorList>
            <person name="Yuan B."/>
            <person name="Grau M.F."/>
            <person name="Murata R.M."/>
            <person name="Torok T."/>
            <person name="Venkateswaran K."/>
            <person name="Stajich J.E."/>
            <person name="Wang C.C.C."/>
        </authorList>
    </citation>
    <scope>NUCLEOTIDE SEQUENCE [LARGE SCALE GENOMIC DNA]</scope>
    <source>
        <strain evidence="1 2">IMV 1140</strain>
    </source>
</reference>